<dbReference type="AlphaFoldDB" id="A0A1X0SAC4"/>
<evidence type="ECO:0000313" key="1">
    <source>
        <dbReference type="EMBL" id="ORE21235.1"/>
    </source>
</evidence>
<evidence type="ECO:0000313" key="2">
    <source>
        <dbReference type="Proteomes" id="UP000242381"/>
    </source>
</evidence>
<dbReference type="OMA" id="WIMPSDE"/>
<organism evidence="1 2">
    <name type="scientific">Rhizopus microsporus</name>
    <dbReference type="NCBI Taxonomy" id="58291"/>
    <lineage>
        <taxon>Eukaryota</taxon>
        <taxon>Fungi</taxon>
        <taxon>Fungi incertae sedis</taxon>
        <taxon>Mucoromycota</taxon>
        <taxon>Mucoromycotina</taxon>
        <taxon>Mucoromycetes</taxon>
        <taxon>Mucorales</taxon>
        <taxon>Mucorineae</taxon>
        <taxon>Rhizopodaceae</taxon>
        <taxon>Rhizopus</taxon>
    </lineage>
</organism>
<reference evidence="1 2" key="1">
    <citation type="journal article" date="2016" name="Proc. Natl. Acad. Sci. U.S.A.">
        <title>Lipid metabolic changes in an early divergent fungus govern the establishment of a mutualistic symbiosis with endobacteria.</title>
        <authorList>
            <person name="Lastovetsky O.A."/>
            <person name="Gaspar M.L."/>
            <person name="Mondo S.J."/>
            <person name="LaButti K.M."/>
            <person name="Sandor L."/>
            <person name="Grigoriev I.V."/>
            <person name="Henry S.A."/>
            <person name="Pawlowska T.E."/>
        </authorList>
    </citation>
    <scope>NUCLEOTIDE SEQUENCE [LARGE SCALE GENOMIC DNA]</scope>
    <source>
        <strain evidence="1 2">ATCC 11559</strain>
    </source>
</reference>
<dbReference type="Pfam" id="PF23670">
    <property type="entry name" value="PIGBOS1"/>
    <property type="match status" value="1"/>
</dbReference>
<proteinExistence type="predicted"/>
<dbReference type="VEuPathDB" id="FungiDB:BCV72DRAFT_214161"/>
<dbReference type="Proteomes" id="UP000242381">
    <property type="component" value="Unassembled WGS sequence"/>
</dbReference>
<dbReference type="InterPro" id="IPR057394">
    <property type="entry name" value="PIGBOS1"/>
</dbReference>
<protein>
    <submittedName>
        <fullName evidence="1">Uncharacterized protein</fullName>
    </submittedName>
</protein>
<accession>A0A1X0SAC4</accession>
<dbReference type="EMBL" id="KV921282">
    <property type="protein sequence ID" value="ORE21235.1"/>
    <property type="molecule type" value="Genomic_DNA"/>
</dbReference>
<name>A0A1X0SAC4_RHIZD</name>
<sequence>MLSSKLPQIALAVGVGVATGIYVFQPLIKQYEEETNGTWLRPGDEVRIKKSDQINSPNK</sequence>
<gene>
    <name evidence="1" type="ORF">BCV71DRAFT_261378</name>
</gene>